<dbReference type="PANTHER" id="PTHR10656">
    <property type="entry name" value="CELL FATE DETERMINING PROTEIN MAB21-RELATED"/>
    <property type="match status" value="1"/>
</dbReference>
<proteinExistence type="predicted"/>
<protein>
    <submittedName>
        <fullName evidence="3">Protein MB21D2</fullName>
    </submittedName>
</protein>
<dbReference type="Proteomes" id="UP000440578">
    <property type="component" value="Unassembled WGS sequence"/>
</dbReference>
<accession>A0A6A4VFW9</accession>
<evidence type="ECO:0000259" key="2">
    <source>
        <dbReference type="Pfam" id="PF20266"/>
    </source>
</evidence>
<dbReference type="SMART" id="SM01265">
    <property type="entry name" value="Mab-21"/>
    <property type="match status" value="1"/>
</dbReference>
<evidence type="ECO:0000256" key="1">
    <source>
        <dbReference type="SAM" id="MobiDB-lite"/>
    </source>
</evidence>
<keyword evidence="4" id="KW-1185">Reference proteome</keyword>
<dbReference type="InterPro" id="IPR024810">
    <property type="entry name" value="MAB21L/cGLR"/>
</dbReference>
<evidence type="ECO:0000313" key="4">
    <source>
        <dbReference type="Proteomes" id="UP000440578"/>
    </source>
</evidence>
<dbReference type="Pfam" id="PF20266">
    <property type="entry name" value="Mab-21_C"/>
    <property type="match status" value="1"/>
</dbReference>
<dbReference type="InterPro" id="IPR046906">
    <property type="entry name" value="Mab-21_HhH/H2TH-like"/>
</dbReference>
<dbReference type="EMBL" id="VIIS01001625">
    <property type="protein sequence ID" value="KAF0295337.1"/>
    <property type="molecule type" value="Genomic_DNA"/>
</dbReference>
<feature type="region of interest" description="Disordered" evidence="1">
    <location>
        <begin position="1"/>
        <end position="23"/>
    </location>
</feature>
<feature type="domain" description="Mab-21-like HhH/H2TH-like" evidence="2">
    <location>
        <begin position="324"/>
        <end position="416"/>
    </location>
</feature>
<evidence type="ECO:0000313" key="3">
    <source>
        <dbReference type="EMBL" id="KAF0295337.1"/>
    </source>
</evidence>
<dbReference type="AlphaFoldDB" id="A0A6A4VFW9"/>
<comment type="caution">
    <text evidence="3">The sequence shown here is derived from an EMBL/GenBank/DDBJ whole genome shotgun (WGS) entry which is preliminary data.</text>
</comment>
<dbReference type="PANTHER" id="PTHR10656:SF69">
    <property type="entry name" value="MAB-21-LIKE HHH_H2TH-LIKE DOMAIN-CONTAINING PROTEIN"/>
    <property type="match status" value="1"/>
</dbReference>
<gene>
    <name evidence="3" type="primary">Mb21d2_0</name>
    <name evidence="3" type="ORF">FJT64_007100</name>
</gene>
<dbReference type="Gene3D" id="1.10.1410.40">
    <property type="match status" value="1"/>
</dbReference>
<reference evidence="3 4" key="1">
    <citation type="submission" date="2019-07" db="EMBL/GenBank/DDBJ databases">
        <title>Draft genome assembly of a fouling barnacle, Amphibalanus amphitrite (Darwin, 1854): The first reference genome for Thecostraca.</title>
        <authorList>
            <person name="Kim W."/>
        </authorList>
    </citation>
    <scope>NUCLEOTIDE SEQUENCE [LARGE SCALE GENOMIC DNA]</scope>
    <source>
        <strain evidence="3">SNU_AA5</strain>
        <tissue evidence="3">Soma without cirri and trophi</tissue>
    </source>
</reference>
<sequence length="938" mass="105335">MSEKNVSHGSRAVRMAPERPAQTQLSSVHYNAAPPVRPVSLRRCLHDQRRDPVSGLALGPASAQLCFLLPIYDLELNGPRNSSDLQKGLDTRLPPGGKYACHVTGSSIERLSVPPYTERDGGEQPAQYRVADVDVMLEIRPLSVALRPGDGAAIYMDASRSSHRGYTRIVAEPAAAQANPIFCRPVGDDGGPEIYLSIDTVNDALTALTTLFIPTATVHRQGPSVNVQQPGDIHHHGPLAYINDMDIVPALPLTERPPEFTDWLKRVRGRQWPPEELQQEMERDARCFLVGAGHASSSRRDLEWRLSFSEPERRLALSLTPQQRKVYVLIKMMQKCYLQEPKVLVTYHIKTLMFWELEECSNTDWVEEELFERVLAMLDRIEACLEQQYIPSYFMPDNNLISHADAGDVAAVLATVRQIRRRPLQHLYGIDDRFRFDFSSPRPLSELHEPLRRLLLDGGGGGEEAAEALTVSLIEQAQADVRRGLGEQRRCARLLQSAWEALAAAAPEGAPHPVHDDWLMFAAAAAFEAMGADESVWALQALEAVFDDRDRPGTLTQVPVEAAQALRQSLFPQSGDETEKKSTGEYQLKLNEIVRSGLLEKPSPASTVIHLRLAQLELLRDLKHKQLENIPDMPPLMASAIKTQIDLSNMDMTFKFKLSCGVPEHEALADLMQKLMAVTVGLLRDDEKRSVSTSVHSLATKTARELLRSEDMPDNVEDALRNDGDLAEQCQKLDERLKPAEKNPSRLPFDTDPRMLNYIPMHMTHLYQLSFTGGLSESELDHYYTPFFNMMGFFLKQKRLQYAFRTVGMLTCIWTTAPEWELQRVVYNVNRAPLYLQQLPEPARALLGLTSGRTTIGVLYRFIDLMHRTFVFEGIRIDDLLTGQLPHQQLEKMEATIVQTAPLVDDDVELTHLVMRLCVLKVLGRDTDGGLADILAVN</sequence>
<organism evidence="3 4">
    <name type="scientific">Amphibalanus amphitrite</name>
    <name type="common">Striped barnacle</name>
    <name type="synonym">Balanus amphitrite</name>
    <dbReference type="NCBI Taxonomy" id="1232801"/>
    <lineage>
        <taxon>Eukaryota</taxon>
        <taxon>Metazoa</taxon>
        <taxon>Ecdysozoa</taxon>
        <taxon>Arthropoda</taxon>
        <taxon>Crustacea</taxon>
        <taxon>Multicrustacea</taxon>
        <taxon>Cirripedia</taxon>
        <taxon>Thoracica</taxon>
        <taxon>Thoracicalcarea</taxon>
        <taxon>Balanomorpha</taxon>
        <taxon>Balanoidea</taxon>
        <taxon>Balanidae</taxon>
        <taxon>Amphibalaninae</taxon>
        <taxon>Amphibalanus</taxon>
    </lineage>
</organism>
<name>A0A6A4VFW9_AMPAM</name>